<reference evidence="17" key="1">
    <citation type="journal article" date="2004" name="Mol. Phylogenet. Evol.">
        <title>Molecular systematics of the damselfishes (Teleostei: Pomacentridae): Bayesian phylogenetic analyses of mitochondrial and nuclear DNA sequences.</title>
        <authorList>
            <person name="Quenouille B."/>
            <person name="Bermingham E."/>
            <person name="Planes S."/>
        </authorList>
    </citation>
    <scope>NUCLEOTIDE SEQUENCE</scope>
</reference>
<keyword evidence="11" id="KW-0066">ATP synthesis</keyword>
<evidence type="ECO:0000256" key="3">
    <source>
        <dbReference type="ARBA" id="ARBA00022448"/>
    </source>
</evidence>
<keyword evidence="6 14" id="KW-0375">Hydrogen ion transport</keyword>
<dbReference type="GO" id="GO:0045259">
    <property type="term" value="C:proton-transporting ATP synthase complex"/>
    <property type="evidence" value="ECO:0007669"/>
    <property type="project" value="UniProtKB-KW"/>
</dbReference>
<feature type="region of interest" description="Disordered" evidence="15">
    <location>
        <begin position="33"/>
        <end position="55"/>
    </location>
</feature>
<dbReference type="Pfam" id="PF00895">
    <property type="entry name" value="ATP-synt_8"/>
    <property type="match status" value="1"/>
</dbReference>
<comment type="similarity">
    <text evidence="2 14">Belongs to the ATPase protein 8 family.</text>
</comment>
<comment type="subunit">
    <text evidence="13">Component of the ATP synthase complex composed at least of ATP5F1A/subunit alpha, ATP5F1B/subunit beta, ATP5MC1/subunit c (homooctomer), MT-ATP6/subunit a, MT-ATP8/subunit 8, ATP5ME/subunit e, ATP5MF/subunit f, ATP5MG/subunit g, ATP5MK/subunit k, ATP5MJ/subunit j, ATP5F1C/subunit gamma, ATP5F1D/subunit delta, ATP5F1E/subunit epsilon, ATP5PF/subunit F6, ATP5PB/subunit b, ATP5PD/subunit d, ATP5PO/subunit OSCP. ATP synthase complex consists of a soluble F(1) head domain (subunits alpha(3) and beta(3)) - the catalytic core - and a membrane F(0) domain - the membrane proton channel (subunits c, a, 8, e, f, g, k and j). These two domains are linked by a central stalk (subunits gamma, delta, and epsilon) rotating inside the F1 region and a stationary peripheral stalk (subunits F6, b, d, and OSCP).</text>
</comment>
<accession>Q7Y6M4</accession>
<keyword evidence="3 14" id="KW-0813">Transport</keyword>
<keyword evidence="8 14" id="KW-0406">Ion transport</keyword>
<evidence type="ECO:0000256" key="10">
    <source>
        <dbReference type="ARBA" id="ARBA00023136"/>
    </source>
</evidence>
<dbReference type="GO" id="GO:0031966">
    <property type="term" value="C:mitochondrial membrane"/>
    <property type="evidence" value="ECO:0007669"/>
    <property type="project" value="UniProtKB-SubCell"/>
</dbReference>
<dbReference type="GO" id="GO:0015986">
    <property type="term" value="P:proton motive force-driven ATP synthesis"/>
    <property type="evidence" value="ECO:0007669"/>
    <property type="project" value="InterPro"/>
</dbReference>
<evidence type="ECO:0000256" key="11">
    <source>
        <dbReference type="ARBA" id="ARBA00023310"/>
    </source>
</evidence>
<keyword evidence="10 16" id="KW-0472">Membrane</keyword>
<evidence type="ECO:0000256" key="16">
    <source>
        <dbReference type="SAM" id="Phobius"/>
    </source>
</evidence>
<comment type="subcellular location">
    <subcellularLocation>
        <location evidence="1 14">Mitochondrion membrane</location>
        <topology evidence="1 14">Single-pass membrane protein</topology>
    </subcellularLocation>
</comment>
<evidence type="ECO:0000256" key="14">
    <source>
        <dbReference type="RuleBase" id="RU003661"/>
    </source>
</evidence>
<dbReference type="InterPro" id="IPR001421">
    <property type="entry name" value="ATP8_metazoa"/>
</dbReference>
<dbReference type="EMBL" id="AY208431">
    <property type="protein sequence ID" value="AAP75323.1"/>
    <property type="molecule type" value="Genomic_DNA"/>
</dbReference>
<comment type="function">
    <text evidence="12">Subunit 8, of the mitochondrial membrane ATP synthase complex (F(1)F(0) ATP synthase or Complex V) that produces ATP from ADP in the presence of a proton gradient across the membrane which is generated by electron transport complexes of the respiratory chain. ATP synthase complex consist of a soluble F(1) head domain - the catalytic core - and a membrane F(1) domain - the membrane proton channel. These two domains are linked by a central stalk rotating inside the F(1) region and a stationary peripheral stalk. During catalysis, ATP synthesis in the catalytic domain of F(1) is coupled via a rotary mechanism of the central stalk subunits to proton translocation. In vivo, can only synthesize ATP although its ATP hydrolase activity can be activated artificially in vitro. Part of the complex F(0) domain.</text>
</comment>
<dbReference type="InterPro" id="IPR050635">
    <property type="entry name" value="ATPase_protein_8"/>
</dbReference>
<evidence type="ECO:0000256" key="12">
    <source>
        <dbReference type="ARBA" id="ARBA00053067"/>
    </source>
</evidence>
<proteinExistence type="inferred from homology"/>
<name>Q7Y6M4_9TELE</name>
<dbReference type="AlphaFoldDB" id="Q7Y6M4"/>
<evidence type="ECO:0000256" key="6">
    <source>
        <dbReference type="ARBA" id="ARBA00022781"/>
    </source>
</evidence>
<evidence type="ECO:0000256" key="9">
    <source>
        <dbReference type="ARBA" id="ARBA00023128"/>
    </source>
</evidence>
<evidence type="ECO:0000256" key="5">
    <source>
        <dbReference type="ARBA" id="ARBA00022692"/>
    </source>
</evidence>
<dbReference type="GO" id="GO:0015078">
    <property type="term" value="F:proton transmembrane transporter activity"/>
    <property type="evidence" value="ECO:0007669"/>
    <property type="project" value="InterPro"/>
</dbReference>
<protein>
    <recommendedName>
        <fullName evidence="14">ATP synthase complex subunit 8</fullName>
    </recommendedName>
</protein>
<dbReference type="PANTHER" id="PTHR39937">
    <property type="entry name" value="ATP SYNTHASE PROTEIN 8"/>
    <property type="match status" value="1"/>
</dbReference>
<evidence type="ECO:0000256" key="8">
    <source>
        <dbReference type="ARBA" id="ARBA00023065"/>
    </source>
</evidence>
<geneLocation type="mitochondrion" evidence="17"/>
<evidence type="ECO:0000313" key="17">
    <source>
        <dbReference type="EMBL" id="AAP75321.1"/>
    </source>
</evidence>
<feature type="transmembrane region" description="Helical" evidence="16">
    <location>
        <begin position="6"/>
        <end position="24"/>
    </location>
</feature>
<keyword evidence="9 14" id="KW-0496">Mitochondrion</keyword>
<keyword evidence="7 16" id="KW-1133">Transmembrane helix</keyword>
<evidence type="ECO:0000256" key="2">
    <source>
        <dbReference type="ARBA" id="ARBA00008892"/>
    </source>
</evidence>
<dbReference type="PANTHER" id="PTHR39937:SF1">
    <property type="entry name" value="ATP SYNTHASE PROTEIN 8"/>
    <property type="match status" value="1"/>
</dbReference>
<organism evidence="17">
    <name type="scientific">Chrysiptera galba</name>
    <name type="common">canary demoiselle</name>
    <dbReference type="NCBI Taxonomy" id="229101"/>
    <lineage>
        <taxon>Eukaryota</taxon>
        <taxon>Metazoa</taxon>
        <taxon>Chordata</taxon>
        <taxon>Craniata</taxon>
        <taxon>Vertebrata</taxon>
        <taxon>Euteleostomi</taxon>
        <taxon>Actinopterygii</taxon>
        <taxon>Neopterygii</taxon>
        <taxon>Teleostei</taxon>
        <taxon>Neoteleostei</taxon>
        <taxon>Acanthomorphata</taxon>
        <taxon>Ovalentaria</taxon>
        <taxon>Pomacentridae</taxon>
        <taxon>Chrysiptera</taxon>
    </lineage>
</organism>
<evidence type="ECO:0000256" key="1">
    <source>
        <dbReference type="ARBA" id="ARBA00004304"/>
    </source>
</evidence>
<evidence type="ECO:0000256" key="13">
    <source>
        <dbReference type="ARBA" id="ARBA00064647"/>
    </source>
</evidence>
<evidence type="ECO:0000256" key="4">
    <source>
        <dbReference type="ARBA" id="ARBA00022547"/>
    </source>
</evidence>
<keyword evidence="4 14" id="KW-0138">CF(0)</keyword>
<sequence length="55" mass="6401">MPQLDPAPWFMIFVSSWAIFLTIIPAKILAHTSPNEPTHQSSEKAKTESWSWPWY</sequence>
<evidence type="ECO:0000256" key="7">
    <source>
        <dbReference type="ARBA" id="ARBA00022989"/>
    </source>
</evidence>
<keyword evidence="5 14" id="KW-0812">Transmembrane</keyword>
<dbReference type="EMBL" id="AY208430">
    <property type="protein sequence ID" value="AAP75321.1"/>
    <property type="molecule type" value="Genomic_DNA"/>
</dbReference>
<evidence type="ECO:0000256" key="15">
    <source>
        <dbReference type="SAM" id="MobiDB-lite"/>
    </source>
</evidence>